<feature type="compositionally biased region" description="Low complexity" evidence="1">
    <location>
        <begin position="41"/>
        <end position="63"/>
    </location>
</feature>
<feature type="region of interest" description="Disordered" evidence="1">
    <location>
        <begin position="23"/>
        <end position="63"/>
    </location>
</feature>
<organism evidence="2 3">
    <name type="scientific">Lichenicoccus roseus</name>
    <dbReference type="NCBI Taxonomy" id="2683649"/>
    <lineage>
        <taxon>Bacteria</taxon>
        <taxon>Pseudomonadati</taxon>
        <taxon>Pseudomonadota</taxon>
        <taxon>Alphaproteobacteria</taxon>
        <taxon>Acetobacterales</taxon>
        <taxon>Acetobacteraceae</taxon>
        <taxon>Lichenicoccus</taxon>
    </lineage>
</organism>
<dbReference type="Proteomes" id="UP000305654">
    <property type="component" value="Unassembled WGS sequence"/>
</dbReference>
<evidence type="ECO:0000313" key="3">
    <source>
        <dbReference type="Proteomes" id="UP000305654"/>
    </source>
</evidence>
<feature type="compositionally biased region" description="Basic and acidic residues" evidence="1">
    <location>
        <begin position="26"/>
        <end position="35"/>
    </location>
</feature>
<dbReference type="EMBL" id="VCDI01000003">
    <property type="protein sequence ID" value="TLU72602.1"/>
    <property type="molecule type" value="Genomic_DNA"/>
</dbReference>
<gene>
    <name evidence="2" type="ORF">FE263_11170</name>
</gene>
<name>A0A5R9J4W9_9PROT</name>
<accession>A0A5R9J4W9</accession>
<dbReference type="AlphaFoldDB" id="A0A5R9J4W9"/>
<dbReference type="RefSeq" id="WP_138326064.1">
    <property type="nucleotide sequence ID" value="NZ_VCDI01000003.1"/>
</dbReference>
<comment type="caution">
    <text evidence="2">The sequence shown here is derived from an EMBL/GenBank/DDBJ whole genome shotgun (WGS) entry which is preliminary data.</text>
</comment>
<evidence type="ECO:0000313" key="2">
    <source>
        <dbReference type="EMBL" id="TLU72602.1"/>
    </source>
</evidence>
<reference evidence="2 3" key="1">
    <citation type="submission" date="2019-05" db="EMBL/GenBank/DDBJ databases">
        <authorList>
            <person name="Pankratov T."/>
            <person name="Grouzdev D."/>
        </authorList>
    </citation>
    <scope>NUCLEOTIDE SEQUENCE [LARGE SCALE GENOMIC DNA]</scope>
    <source>
        <strain evidence="2 3">KEBCLARHB70R</strain>
    </source>
</reference>
<protein>
    <submittedName>
        <fullName evidence="2">Uncharacterized protein</fullName>
    </submittedName>
</protein>
<sequence>MLSTPLPSYPLHLLLAPNRALGRTAVESRETDRKRASAMQPANARGTATAATTTADRGAPPRR</sequence>
<proteinExistence type="predicted"/>
<evidence type="ECO:0000256" key="1">
    <source>
        <dbReference type="SAM" id="MobiDB-lite"/>
    </source>
</evidence>
<keyword evidence="3" id="KW-1185">Reference proteome</keyword>